<dbReference type="InterPro" id="IPR050115">
    <property type="entry name" value="Proteasome_alpha"/>
</dbReference>
<protein>
    <recommendedName>
        <fullName evidence="4">Peptidase, T1 family</fullName>
    </recommendedName>
</protein>
<dbReference type="STRING" id="6198.A0A075A3B3"/>
<name>A0A075A3B3_OPIVI</name>
<dbReference type="InterPro" id="IPR029055">
    <property type="entry name" value="Ntn_hydrolases_N"/>
</dbReference>
<reference evidence="2 3" key="1">
    <citation type="submission" date="2013-11" db="EMBL/GenBank/DDBJ databases">
        <title>Opisthorchis viverrini - life in the bile duct.</title>
        <authorList>
            <person name="Young N.D."/>
            <person name="Nagarajan N."/>
            <person name="Lin S.J."/>
            <person name="Korhonen P.K."/>
            <person name="Jex A.R."/>
            <person name="Hall R.S."/>
            <person name="Safavi-Hemami H."/>
            <person name="Kaewkong W."/>
            <person name="Bertrand D."/>
            <person name="Gao S."/>
            <person name="Seet Q."/>
            <person name="Wongkham S."/>
            <person name="Teh B.T."/>
            <person name="Wongkham C."/>
            <person name="Intapan P.M."/>
            <person name="Maleewong W."/>
            <person name="Yang X."/>
            <person name="Hu M."/>
            <person name="Wang Z."/>
            <person name="Hofmann A."/>
            <person name="Sternberg P.W."/>
            <person name="Tan P."/>
            <person name="Wang J."/>
            <person name="Gasser R.B."/>
        </authorList>
    </citation>
    <scope>NUCLEOTIDE SEQUENCE [LARGE SCALE GENOMIC DNA]</scope>
</reference>
<gene>
    <name evidence="2" type="ORF">T265_01222</name>
</gene>
<evidence type="ECO:0000256" key="1">
    <source>
        <dbReference type="ARBA" id="ARBA00022942"/>
    </source>
</evidence>
<dbReference type="SUPFAM" id="SSF56235">
    <property type="entry name" value="N-terminal nucleophile aminohydrolases (Ntn hydrolases)"/>
    <property type="match status" value="1"/>
</dbReference>
<dbReference type="Gene3D" id="3.60.20.10">
    <property type="entry name" value="Glutamine Phosphoribosylpyrophosphate, subunit 1, domain 1"/>
    <property type="match status" value="1"/>
</dbReference>
<evidence type="ECO:0000313" key="2">
    <source>
        <dbReference type="EMBL" id="KER32732.1"/>
    </source>
</evidence>
<dbReference type="Proteomes" id="UP000054324">
    <property type="component" value="Unassembled WGS sequence"/>
</dbReference>
<accession>A0A075A3B3</accession>
<dbReference type="GO" id="GO:0005839">
    <property type="term" value="C:proteasome core complex"/>
    <property type="evidence" value="ECO:0007669"/>
    <property type="project" value="InterPro"/>
</dbReference>
<proteinExistence type="predicted"/>
<sequence>MYMHAHTLYSAIRPFGVSLLLGSCEEDGPHLYVVEPSGLSFAYRGCAIGKAKQNATTEIEKLKPMELSSNDLVKEAAKMFRLRTSGDAEAAAAAYAGVGSVLSEQAEASLLDWILVFSRLCAVRLAKSVRESRESEVHRTLFVVSAYAPTDCSPESAKDRLKAQISLWLLVM</sequence>
<keyword evidence="3" id="KW-1185">Reference proteome</keyword>
<dbReference type="GO" id="GO:0051603">
    <property type="term" value="P:proteolysis involved in protein catabolic process"/>
    <property type="evidence" value="ECO:0007669"/>
    <property type="project" value="InterPro"/>
</dbReference>
<organism evidence="2 3">
    <name type="scientific">Opisthorchis viverrini</name>
    <name type="common">Southeast Asian liver fluke</name>
    <dbReference type="NCBI Taxonomy" id="6198"/>
    <lineage>
        <taxon>Eukaryota</taxon>
        <taxon>Metazoa</taxon>
        <taxon>Spiralia</taxon>
        <taxon>Lophotrochozoa</taxon>
        <taxon>Platyhelminthes</taxon>
        <taxon>Trematoda</taxon>
        <taxon>Digenea</taxon>
        <taxon>Opisthorchiida</taxon>
        <taxon>Opisthorchiata</taxon>
        <taxon>Opisthorchiidae</taxon>
        <taxon>Opisthorchis</taxon>
    </lineage>
</organism>
<evidence type="ECO:0008006" key="4">
    <source>
        <dbReference type="Google" id="ProtNLM"/>
    </source>
</evidence>
<dbReference type="AlphaFoldDB" id="A0A075A3B3"/>
<dbReference type="CTD" id="20315410"/>
<dbReference type="KEGG" id="ovi:T265_01222"/>
<dbReference type="Pfam" id="PF00227">
    <property type="entry name" value="Proteasome"/>
    <property type="match status" value="1"/>
</dbReference>
<dbReference type="InterPro" id="IPR001353">
    <property type="entry name" value="Proteasome_sua/b"/>
</dbReference>
<evidence type="ECO:0000313" key="3">
    <source>
        <dbReference type="Proteomes" id="UP000054324"/>
    </source>
</evidence>
<dbReference type="RefSeq" id="XP_009163471.1">
    <property type="nucleotide sequence ID" value="XM_009165207.1"/>
</dbReference>
<dbReference type="EMBL" id="KL596631">
    <property type="protein sequence ID" value="KER32732.1"/>
    <property type="molecule type" value="Genomic_DNA"/>
</dbReference>
<keyword evidence="1" id="KW-0647">Proteasome</keyword>
<dbReference type="OrthoDB" id="40134at2759"/>
<dbReference type="PANTHER" id="PTHR11599">
    <property type="entry name" value="PROTEASOME SUBUNIT ALPHA/BETA"/>
    <property type="match status" value="1"/>
</dbReference>
<dbReference type="GeneID" id="20315410"/>